<dbReference type="InterPro" id="IPR015413">
    <property type="entry name" value="Methionyl/Leucyl_tRNA_Synth"/>
</dbReference>
<dbReference type="InterPro" id="IPR014729">
    <property type="entry name" value="Rossmann-like_a/b/a_fold"/>
</dbReference>
<comment type="similarity">
    <text evidence="2 13">Belongs to the class-I aminoacyl-tRNA synthetase family.</text>
</comment>
<dbReference type="InterPro" id="IPR001412">
    <property type="entry name" value="aa-tRNA-synth_I_CS"/>
</dbReference>
<dbReference type="GO" id="GO:0005524">
    <property type="term" value="F:ATP binding"/>
    <property type="evidence" value="ECO:0007669"/>
    <property type="project" value="UniProtKB-KW"/>
</dbReference>
<dbReference type="GO" id="GO:0004825">
    <property type="term" value="F:methionine-tRNA ligase activity"/>
    <property type="evidence" value="ECO:0007669"/>
    <property type="project" value="UniProtKB-EC"/>
</dbReference>
<evidence type="ECO:0000256" key="5">
    <source>
        <dbReference type="ARBA" id="ARBA00022598"/>
    </source>
</evidence>
<evidence type="ECO:0000259" key="15">
    <source>
        <dbReference type="Pfam" id="PF09334"/>
    </source>
</evidence>
<keyword evidence="7 13" id="KW-0067">ATP-binding</keyword>
<dbReference type="SUPFAM" id="SSF52374">
    <property type="entry name" value="Nucleotidylyl transferase"/>
    <property type="match status" value="1"/>
</dbReference>
<dbReference type="InterPro" id="IPR014758">
    <property type="entry name" value="Met-tRNA_synth"/>
</dbReference>
<dbReference type="InterPro" id="IPR009080">
    <property type="entry name" value="tRNAsynth_Ia_anticodon-bd"/>
</dbReference>
<evidence type="ECO:0000256" key="6">
    <source>
        <dbReference type="ARBA" id="ARBA00022741"/>
    </source>
</evidence>
<evidence type="ECO:0000256" key="4">
    <source>
        <dbReference type="ARBA" id="ARBA00022555"/>
    </source>
</evidence>
<dbReference type="PANTHER" id="PTHR45765:SF1">
    <property type="entry name" value="METHIONINE--TRNA LIGASE, CYTOPLASMIC"/>
    <property type="match status" value="1"/>
</dbReference>
<dbReference type="PROSITE" id="PS00178">
    <property type="entry name" value="AA_TRNA_LIGASE_I"/>
    <property type="match status" value="1"/>
</dbReference>
<reference evidence="17" key="1">
    <citation type="journal article" date="2023" name="Mol. Phylogenet. Evol.">
        <title>Genome-scale phylogeny and comparative genomics of the fungal order Sordariales.</title>
        <authorList>
            <person name="Hensen N."/>
            <person name="Bonometti L."/>
            <person name="Westerberg I."/>
            <person name="Brannstrom I.O."/>
            <person name="Guillou S."/>
            <person name="Cros-Aarteil S."/>
            <person name="Calhoun S."/>
            <person name="Haridas S."/>
            <person name="Kuo A."/>
            <person name="Mondo S."/>
            <person name="Pangilinan J."/>
            <person name="Riley R."/>
            <person name="LaButti K."/>
            <person name="Andreopoulos B."/>
            <person name="Lipzen A."/>
            <person name="Chen C."/>
            <person name="Yan M."/>
            <person name="Daum C."/>
            <person name="Ng V."/>
            <person name="Clum A."/>
            <person name="Steindorff A."/>
            <person name="Ohm R.A."/>
            <person name="Martin F."/>
            <person name="Silar P."/>
            <person name="Natvig D.O."/>
            <person name="Lalanne C."/>
            <person name="Gautier V."/>
            <person name="Ament-Velasquez S.L."/>
            <person name="Kruys A."/>
            <person name="Hutchinson M.I."/>
            <person name="Powell A.J."/>
            <person name="Barry K."/>
            <person name="Miller A.N."/>
            <person name="Grigoriev I.V."/>
            <person name="Debuchy R."/>
            <person name="Gladieux P."/>
            <person name="Hiltunen Thoren M."/>
            <person name="Johannesson H."/>
        </authorList>
    </citation>
    <scope>NUCLEOTIDE SEQUENCE</scope>
    <source>
        <strain evidence="17">CBS 532.94</strain>
    </source>
</reference>
<reference evidence="17" key="2">
    <citation type="submission" date="2023-05" db="EMBL/GenBank/DDBJ databases">
        <authorList>
            <consortium name="Lawrence Berkeley National Laboratory"/>
            <person name="Steindorff A."/>
            <person name="Hensen N."/>
            <person name="Bonometti L."/>
            <person name="Westerberg I."/>
            <person name="Brannstrom I.O."/>
            <person name="Guillou S."/>
            <person name="Cros-Aarteil S."/>
            <person name="Calhoun S."/>
            <person name="Haridas S."/>
            <person name="Kuo A."/>
            <person name="Mondo S."/>
            <person name="Pangilinan J."/>
            <person name="Riley R."/>
            <person name="Labutti K."/>
            <person name="Andreopoulos B."/>
            <person name="Lipzen A."/>
            <person name="Chen C."/>
            <person name="Yanf M."/>
            <person name="Daum C."/>
            <person name="Ng V."/>
            <person name="Clum A."/>
            <person name="Ohm R."/>
            <person name="Martin F."/>
            <person name="Silar P."/>
            <person name="Natvig D."/>
            <person name="Lalanne C."/>
            <person name="Gautier V."/>
            <person name="Ament-Velasquez S.L."/>
            <person name="Kruys A."/>
            <person name="Hutchinson M.I."/>
            <person name="Powell A.J."/>
            <person name="Barry K."/>
            <person name="Miller A.N."/>
            <person name="Grigoriev I.V."/>
            <person name="Debuchy R."/>
            <person name="Gladieux P."/>
            <person name="Thoren M.H."/>
            <person name="Johannesson H."/>
        </authorList>
    </citation>
    <scope>NUCLEOTIDE SEQUENCE</scope>
    <source>
        <strain evidence="17">CBS 532.94</strain>
    </source>
</reference>
<evidence type="ECO:0000256" key="13">
    <source>
        <dbReference type="RuleBase" id="RU363039"/>
    </source>
</evidence>
<feature type="region of interest" description="Disordered" evidence="14">
    <location>
        <begin position="619"/>
        <end position="681"/>
    </location>
</feature>
<dbReference type="PANTHER" id="PTHR45765">
    <property type="entry name" value="METHIONINE--TRNA LIGASE"/>
    <property type="match status" value="1"/>
</dbReference>
<evidence type="ECO:0000259" key="16">
    <source>
        <dbReference type="Pfam" id="PF19303"/>
    </source>
</evidence>
<dbReference type="Gene3D" id="2.20.28.20">
    <property type="entry name" value="Methionyl-tRNA synthetase, Zn-domain"/>
    <property type="match status" value="1"/>
</dbReference>
<dbReference type="Gene3D" id="1.10.730.10">
    <property type="entry name" value="Isoleucyl-tRNA Synthetase, Domain 1"/>
    <property type="match status" value="1"/>
</dbReference>
<dbReference type="InterPro" id="IPR023458">
    <property type="entry name" value="Met-tRNA_ligase_1"/>
</dbReference>
<keyword evidence="9 13" id="KW-0648">Protein biosynthesis</keyword>
<dbReference type="NCBIfam" id="TIGR00398">
    <property type="entry name" value="metG"/>
    <property type="match status" value="1"/>
</dbReference>
<dbReference type="EC" id="6.1.1.10" evidence="3"/>
<keyword evidence="10 13" id="KW-0030">Aminoacyl-tRNA synthetase</keyword>
<dbReference type="CDD" id="cd00814">
    <property type="entry name" value="MetRS_core"/>
    <property type="match status" value="1"/>
</dbReference>
<dbReference type="EMBL" id="MU860015">
    <property type="protein sequence ID" value="KAK4241900.1"/>
    <property type="molecule type" value="Genomic_DNA"/>
</dbReference>
<evidence type="ECO:0000256" key="10">
    <source>
        <dbReference type="ARBA" id="ARBA00023146"/>
    </source>
</evidence>
<name>A0AAN7CHI4_9PEZI</name>
<proteinExistence type="inferred from homology"/>
<comment type="caution">
    <text evidence="17">The sequence shown here is derived from an EMBL/GenBank/DDBJ whole genome shotgun (WGS) entry which is preliminary data.</text>
</comment>
<accession>A0AAN7CHI4</accession>
<dbReference type="InterPro" id="IPR041872">
    <property type="entry name" value="Anticodon_Met"/>
</dbReference>
<dbReference type="Proteomes" id="UP001303760">
    <property type="component" value="Unassembled WGS sequence"/>
</dbReference>
<sequence>MGATRKPILPLPGKENILITSALPYVNNVPHLGNIIGSVLSADVFAKFCRARGLPTIYVCGSDEYGTATETKALSEGVDPATLCAKYHAIHKDIYDWFRIDFDVFGRTPTPEHTSIVQDIFTRLWNNGFIEQRETTQAYCPTHDSFLADRYVEGECSLCHDKGARGDQCDACGNLLDPLEPDRDASGNQETKATGWLINPRCKLDGTTPERRQTKHLYLRLDALQEEIKAWLETAEKGWSANCVSITHSWLDQGLKPRGITRDLKWGVPIPTGLDGLSDEDYAKKVFYVWFDACVGYPSITKTYTDAGNLDGTNWEKWWKNPEDVSLYQFMGKDNVPFHTIIFPASQLGTRENWTKVKHLSTTEYLNYEGGKFSKSKGVGVFGNNARDTGIDADIWRYYLLSRRPETSDSEFKWGDFVDSNNNDLLKNLGNLCQRVVKFCQAKMDGVVPEHDLSKFPALQEHKEEVNKQLQEYIASLKALKLRAGLSTVLSISALGNKLLQDNKLSNQLIAEEPDRCRAVIGLALNHIYLLANVLFPYMPEKARSILRQLGVKGSDEEGQELTARIPDTWEANDLKPGHAIGPPELLFSNIPVAKVEEWRDAYGGEELRKQKELEAQKAAAKKAAREAEKERKRLKKAAQAAEATQDQGSTTLPVRPAPAAEAAVPSAEVVADSTESTAKA</sequence>
<dbReference type="SUPFAM" id="SSF57770">
    <property type="entry name" value="Methionyl-tRNA synthetase (MetRS), Zn-domain"/>
    <property type="match status" value="1"/>
</dbReference>
<dbReference type="PRINTS" id="PR01041">
    <property type="entry name" value="TRNASYNTHMET"/>
</dbReference>
<dbReference type="AlphaFoldDB" id="A0AAN7CHI4"/>
<evidence type="ECO:0000256" key="14">
    <source>
        <dbReference type="SAM" id="MobiDB-lite"/>
    </source>
</evidence>
<evidence type="ECO:0000256" key="11">
    <source>
        <dbReference type="ARBA" id="ARBA00030904"/>
    </source>
</evidence>
<dbReference type="GO" id="GO:0017101">
    <property type="term" value="C:aminoacyl-tRNA synthetase multienzyme complex"/>
    <property type="evidence" value="ECO:0007669"/>
    <property type="project" value="TreeGrafter"/>
</dbReference>
<dbReference type="GO" id="GO:0006431">
    <property type="term" value="P:methionyl-tRNA aminoacylation"/>
    <property type="evidence" value="ECO:0007669"/>
    <property type="project" value="InterPro"/>
</dbReference>
<dbReference type="Gene3D" id="3.40.50.620">
    <property type="entry name" value="HUPs"/>
    <property type="match status" value="1"/>
</dbReference>
<keyword evidence="18" id="KW-1185">Reference proteome</keyword>
<dbReference type="Pfam" id="PF19303">
    <property type="entry name" value="Anticodon_3"/>
    <property type="match status" value="1"/>
</dbReference>
<dbReference type="GO" id="GO:0005829">
    <property type="term" value="C:cytosol"/>
    <property type="evidence" value="ECO:0007669"/>
    <property type="project" value="TreeGrafter"/>
</dbReference>
<organism evidence="17 18">
    <name type="scientific">Achaetomium macrosporum</name>
    <dbReference type="NCBI Taxonomy" id="79813"/>
    <lineage>
        <taxon>Eukaryota</taxon>
        <taxon>Fungi</taxon>
        <taxon>Dikarya</taxon>
        <taxon>Ascomycota</taxon>
        <taxon>Pezizomycotina</taxon>
        <taxon>Sordariomycetes</taxon>
        <taxon>Sordariomycetidae</taxon>
        <taxon>Sordariales</taxon>
        <taxon>Chaetomiaceae</taxon>
        <taxon>Achaetomium</taxon>
    </lineage>
</organism>
<protein>
    <recommendedName>
        <fullName evidence="3">methionine--tRNA ligase</fullName>
        <ecNumber evidence="3">6.1.1.10</ecNumber>
    </recommendedName>
    <alternativeName>
        <fullName evidence="11">Methionyl-tRNA synthetase</fullName>
    </alternativeName>
</protein>
<evidence type="ECO:0000256" key="2">
    <source>
        <dbReference type="ARBA" id="ARBA00005594"/>
    </source>
</evidence>
<comment type="catalytic activity">
    <reaction evidence="12">
        <text>tRNA(Met) + L-methionine + ATP = L-methionyl-tRNA(Met) + AMP + diphosphate</text>
        <dbReference type="Rhea" id="RHEA:13481"/>
        <dbReference type="Rhea" id="RHEA-COMP:9667"/>
        <dbReference type="Rhea" id="RHEA-COMP:9698"/>
        <dbReference type="ChEBI" id="CHEBI:30616"/>
        <dbReference type="ChEBI" id="CHEBI:33019"/>
        <dbReference type="ChEBI" id="CHEBI:57844"/>
        <dbReference type="ChEBI" id="CHEBI:78442"/>
        <dbReference type="ChEBI" id="CHEBI:78530"/>
        <dbReference type="ChEBI" id="CHEBI:456215"/>
        <dbReference type="EC" id="6.1.1.10"/>
    </reaction>
</comment>
<evidence type="ECO:0000256" key="7">
    <source>
        <dbReference type="ARBA" id="ARBA00022840"/>
    </source>
</evidence>
<keyword evidence="8" id="KW-0694">RNA-binding</keyword>
<dbReference type="GO" id="GO:0000049">
    <property type="term" value="F:tRNA binding"/>
    <property type="evidence" value="ECO:0007669"/>
    <property type="project" value="UniProtKB-KW"/>
</dbReference>
<dbReference type="InterPro" id="IPR033911">
    <property type="entry name" value="MetRS_core"/>
</dbReference>
<gene>
    <name evidence="17" type="ORF">C8A03DRAFT_40734</name>
</gene>
<feature type="compositionally biased region" description="Low complexity" evidence="14">
    <location>
        <begin position="654"/>
        <end position="672"/>
    </location>
</feature>
<comment type="subcellular location">
    <subcellularLocation>
        <location evidence="1">Cytoplasm</location>
    </subcellularLocation>
</comment>
<dbReference type="Pfam" id="PF09334">
    <property type="entry name" value="tRNA-synt_1g"/>
    <property type="match status" value="1"/>
</dbReference>
<evidence type="ECO:0000256" key="1">
    <source>
        <dbReference type="ARBA" id="ARBA00004496"/>
    </source>
</evidence>
<keyword evidence="5 13" id="KW-0436">Ligase</keyword>
<dbReference type="FunFam" id="1.10.730.10:FF:000031">
    <property type="entry name" value="Putative Methionyl-tRNA synthetase"/>
    <property type="match status" value="1"/>
</dbReference>
<dbReference type="SUPFAM" id="SSF47323">
    <property type="entry name" value="Anticodon-binding domain of a subclass of class I aminoacyl-tRNA synthetases"/>
    <property type="match status" value="1"/>
</dbReference>
<feature type="domain" description="Methionyl-tRNA synthetase anticodon-binding" evidence="16">
    <location>
        <begin position="462"/>
        <end position="606"/>
    </location>
</feature>
<evidence type="ECO:0000256" key="12">
    <source>
        <dbReference type="ARBA" id="ARBA00047364"/>
    </source>
</evidence>
<keyword evidence="6 13" id="KW-0547">Nucleotide-binding</keyword>
<feature type="domain" description="Methionyl/Leucyl tRNA synthetase" evidence="15">
    <location>
        <begin position="17"/>
        <end position="436"/>
    </location>
</feature>
<evidence type="ECO:0000256" key="9">
    <source>
        <dbReference type="ARBA" id="ARBA00022917"/>
    </source>
</evidence>
<dbReference type="InterPro" id="IPR029038">
    <property type="entry name" value="MetRS_Zn"/>
</dbReference>
<evidence type="ECO:0000313" key="17">
    <source>
        <dbReference type="EMBL" id="KAK4241900.1"/>
    </source>
</evidence>
<evidence type="ECO:0000256" key="8">
    <source>
        <dbReference type="ARBA" id="ARBA00022884"/>
    </source>
</evidence>
<keyword evidence="4" id="KW-0820">tRNA-binding</keyword>
<dbReference type="CDD" id="cd07957">
    <property type="entry name" value="Anticodon_Ia_Met"/>
    <property type="match status" value="1"/>
</dbReference>
<evidence type="ECO:0000256" key="3">
    <source>
        <dbReference type="ARBA" id="ARBA00012838"/>
    </source>
</evidence>
<evidence type="ECO:0000313" key="18">
    <source>
        <dbReference type="Proteomes" id="UP001303760"/>
    </source>
</evidence>